<proteinExistence type="predicted"/>
<protein>
    <submittedName>
        <fullName evidence="1">Uncharacterized protein</fullName>
    </submittedName>
</protein>
<reference evidence="1 2" key="1">
    <citation type="journal article" date="2014" name="Curr. Biol.">
        <title>The genome of the clonal raider ant Cerapachys biroi.</title>
        <authorList>
            <person name="Oxley P.R."/>
            <person name="Ji L."/>
            <person name="Fetter-Pruneda I."/>
            <person name="McKenzie S.K."/>
            <person name="Li C."/>
            <person name="Hu H."/>
            <person name="Zhang G."/>
            <person name="Kronauer D.J."/>
        </authorList>
    </citation>
    <scope>NUCLEOTIDE SEQUENCE [LARGE SCALE GENOMIC DNA]</scope>
</reference>
<dbReference type="Proteomes" id="UP000053097">
    <property type="component" value="Unassembled WGS sequence"/>
</dbReference>
<organism evidence="1 2">
    <name type="scientific">Ooceraea biroi</name>
    <name type="common">Clonal raider ant</name>
    <name type="synonym">Cerapachys biroi</name>
    <dbReference type="NCBI Taxonomy" id="2015173"/>
    <lineage>
        <taxon>Eukaryota</taxon>
        <taxon>Metazoa</taxon>
        <taxon>Ecdysozoa</taxon>
        <taxon>Arthropoda</taxon>
        <taxon>Hexapoda</taxon>
        <taxon>Insecta</taxon>
        <taxon>Pterygota</taxon>
        <taxon>Neoptera</taxon>
        <taxon>Endopterygota</taxon>
        <taxon>Hymenoptera</taxon>
        <taxon>Apocrita</taxon>
        <taxon>Aculeata</taxon>
        <taxon>Formicoidea</taxon>
        <taxon>Formicidae</taxon>
        <taxon>Dorylinae</taxon>
        <taxon>Ooceraea</taxon>
    </lineage>
</organism>
<sequence length="72" mass="8051">PTCWQIISSLDKTPAAEREREFIGPGDALSWLNSGTGPRDTELRATEGRSRPLPVVMQFAQQWEPQWAKGPT</sequence>
<dbReference type="EMBL" id="KK107078">
    <property type="protein sequence ID" value="EZA60258.1"/>
    <property type="molecule type" value="Genomic_DNA"/>
</dbReference>
<evidence type="ECO:0000313" key="2">
    <source>
        <dbReference type="Proteomes" id="UP000053097"/>
    </source>
</evidence>
<evidence type="ECO:0000313" key="1">
    <source>
        <dbReference type="EMBL" id="EZA60258.1"/>
    </source>
</evidence>
<name>A0A026WWQ4_OOCBI</name>
<dbReference type="AlphaFoldDB" id="A0A026WWQ4"/>
<keyword evidence="2" id="KW-1185">Reference proteome</keyword>
<gene>
    <name evidence="1" type="ORF">X777_13347</name>
</gene>
<accession>A0A026WWQ4</accession>
<feature type="non-terminal residue" evidence="1">
    <location>
        <position position="1"/>
    </location>
</feature>